<reference evidence="1 2" key="1">
    <citation type="submission" date="2016-05" db="EMBL/GenBank/DDBJ databases">
        <title>Genome sequencing of Acetobacter pasteurianus strain SRCM100623.</title>
        <authorList>
            <person name="Song Y.R."/>
        </authorList>
    </citation>
    <scope>NUCLEOTIDE SEQUENCE [LARGE SCALE GENOMIC DNA]</scope>
    <source>
        <strain evidence="1 2">SRCM100623</strain>
    </source>
</reference>
<accession>A0A1A0DNG2</accession>
<dbReference type="EMBL" id="LYUD01000016">
    <property type="protein sequence ID" value="OAZ76396.1"/>
    <property type="molecule type" value="Genomic_DNA"/>
</dbReference>
<dbReference type="AlphaFoldDB" id="A0A1A0DNG2"/>
<evidence type="ECO:0000313" key="2">
    <source>
        <dbReference type="Proteomes" id="UP000093796"/>
    </source>
</evidence>
<organism evidence="1 2">
    <name type="scientific">Acetobacter pasteurianus</name>
    <name type="common">Acetobacter turbidans</name>
    <dbReference type="NCBI Taxonomy" id="438"/>
    <lineage>
        <taxon>Bacteria</taxon>
        <taxon>Pseudomonadati</taxon>
        <taxon>Pseudomonadota</taxon>
        <taxon>Alphaproteobacteria</taxon>
        <taxon>Acetobacterales</taxon>
        <taxon>Acetobacteraceae</taxon>
        <taxon>Acetobacter</taxon>
    </lineage>
</organism>
<dbReference type="PATRIC" id="fig|438.15.peg.277"/>
<protein>
    <submittedName>
        <fullName evidence="1">Uncharacterized protein</fullName>
    </submittedName>
</protein>
<evidence type="ECO:0000313" key="1">
    <source>
        <dbReference type="EMBL" id="OAZ76396.1"/>
    </source>
</evidence>
<sequence>MFPERDGWHMLDRDVWQWSTKRKAWNDTVLHPNFVLPKNMAWRKYYGPVFSPTQINEMLAAERERCAVIADAKRDAVWDGKIGSLAKDKLRTGYAQAAITIGEAIRNLGDAP</sequence>
<name>A0A1A0DNG2_ACEPA</name>
<comment type="caution">
    <text evidence="1">The sequence shown here is derived from an EMBL/GenBank/DDBJ whole genome shotgun (WGS) entry which is preliminary data.</text>
</comment>
<proteinExistence type="predicted"/>
<gene>
    <name evidence="1" type="ORF">SRCM100623_00257</name>
</gene>
<dbReference type="Proteomes" id="UP000093796">
    <property type="component" value="Unassembled WGS sequence"/>
</dbReference>